<proteinExistence type="predicted"/>
<accession>B3QMY3</accession>
<reference evidence="2" key="1">
    <citation type="submission" date="2008-06" db="EMBL/GenBank/DDBJ databases">
        <title>Complete sequence of Chlorobaculum parvum NCIB 8327.</title>
        <authorList>
            <consortium name="US DOE Joint Genome Institute"/>
            <person name="Lucas S."/>
            <person name="Copeland A."/>
            <person name="Lapidus A."/>
            <person name="Glavina del Rio T."/>
            <person name="Dalin E."/>
            <person name="Tice H."/>
            <person name="Bruce D."/>
            <person name="Goodwin L."/>
            <person name="Pitluck S."/>
            <person name="Schmutz J."/>
            <person name="Larimer F."/>
            <person name="Land M."/>
            <person name="Hauser L."/>
            <person name="Kyrpides N."/>
            <person name="Mikhailova N."/>
            <person name="Zhao F."/>
            <person name="Li T."/>
            <person name="Liu Z."/>
            <person name="Overmann J."/>
            <person name="Bryant D.A."/>
            <person name="Richardson P."/>
        </authorList>
    </citation>
    <scope>NUCLEOTIDE SEQUENCE [LARGE SCALE GENOMIC DNA]</scope>
    <source>
        <strain evidence="2">NCIB 8327</strain>
    </source>
</reference>
<sequence>MKKISGSNVYFKKVFPVFWFGFLAFFSVTTLRSGATGESVMFLVVPIIMGVFGYFFFKRLVWDLVDEVYDLGDQLLFKKDGKEQRVNLRDIVNIDYAQMSSPERIVINVRNEGPLGKELVFNPPTRLFPFFSKNPLIQDLIERVDRARNT</sequence>
<gene>
    <name evidence="2" type="ordered locus">Cpar_0873</name>
</gene>
<protein>
    <submittedName>
        <fullName evidence="2">Uncharacterized protein</fullName>
    </submittedName>
</protein>
<keyword evidence="1" id="KW-0812">Transmembrane</keyword>
<name>B3QMY3_CHLP8</name>
<dbReference type="KEGG" id="cpc:Cpar_0873"/>
<dbReference type="OrthoDB" id="5953360at2"/>
<keyword evidence="1" id="KW-1133">Transmembrane helix</keyword>
<dbReference type="eggNOG" id="ENOG502ZUNP">
    <property type="taxonomic scope" value="Bacteria"/>
</dbReference>
<dbReference type="Proteomes" id="UP000008811">
    <property type="component" value="Chromosome"/>
</dbReference>
<keyword evidence="3" id="KW-1185">Reference proteome</keyword>
<evidence type="ECO:0000313" key="2">
    <source>
        <dbReference type="EMBL" id="ACF11286.1"/>
    </source>
</evidence>
<organism evidence="2 3">
    <name type="scientific">Chlorobaculum parvum (strain DSM 263 / NCIMB 8327)</name>
    <name type="common">Chlorobium vibrioforme subsp. thiosulfatophilum</name>
    <dbReference type="NCBI Taxonomy" id="517417"/>
    <lineage>
        <taxon>Bacteria</taxon>
        <taxon>Pseudomonadati</taxon>
        <taxon>Chlorobiota</taxon>
        <taxon>Chlorobiia</taxon>
        <taxon>Chlorobiales</taxon>
        <taxon>Chlorobiaceae</taxon>
        <taxon>Chlorobaculum</taxon>
    </lineage>
</organism>
<feature type="transmembrane region" description="Helical" evidence="1">
    <location>
        <begin position="40"/>
        <end position="57"/>
    </location>
</feature>
<dbReference type="HOGENOM" id="CLU_140245_0_0_10"/>
<feature type="transmembrane region" description="Helical" evidence="1">
    <location>
        <begin position="9"/>
        <end position="28"/>
    </location>
</feature>
<dbReference type="EMBL" id="CP001099">
    <property type="protein sequence ID" value="ACF11286.1"/>
    <property type="molecule type" value="Genomic_DNA"/>
</dbReference>
<evidence type="ECO:0000256" key="1">
    <source>
        <dbReference type="SAM" id="Phobius"/>
    </source>
</evidence>
<evidence type="ECO:0000313" key="3">
    <source>
        <dbReference type="Proteomes" id="UP000008811"/>
    </source>
</evidence>
<dbReference type="AlphaFoldDB" id="B3QMY3"/>
<keyword evidence="1" id="KW-0472">Membrane</keyword>
<dbReference type="RefSeq" id="WP_012502119.1">
    <property type="nucleotide sequence ID" value="NC_011027.1"/>
</dbReference>